<evidence type="ECO:0000313" key="1">
    <source>
        <dbReference type="EMBL" id="KAF0676977.1"/>
    </source>
</evidence>
<dbReference type="AlphaFoldDB" id="A0A921TE62"/>
<name>A0A921TE62_9RHOB</name>
<reference evidence="1" key="1">
    <citation type="submission" date="2013-03" db="EMBL/GenBank/DDBJ databases">
        <title>Genome Sequence of the Profundibacterium mesophilum strain KAUST100406-0324T from Red Sea, a novel genus in the family Rhodobacteraceae.</title>
        <authorList>
            <person name="Essack M."/>
            <person name="Alam I."/>
            <person name="Lafi F."/>
            <person name="Alawi W."/>
            <person name="Kamanu F."/>
            <person name="Al-Suwailem A."/>
            <person name="Lee O.O."/>
            <person name="Xu Y."/>
            <person name="Bajic V."/>
            <person name="Qian P.-Y."/>
            <person name="Archer J."/>
        </authorList>
    </citation>
    <scope>NUCLEOTIDE SEQUENCE</scope>
    <source>
        <strain evidence="1">KAUST100406-0324</strain>
    </source>
</reference>
<dbReference type="InterPro" id="IPR019613">
    <property type="entry name" value="DUF4198"/>
</dbReference>
<accession>A0A921TE62</accession>
<gene>
    <name evidence="1" type="ORF">PMES_00774</name>
</gene>
<organism evidence="1 2">
    <name type="scientific">Profundibacterium mesophilum KAUST100406-0324</name>
    <dbReference type="NCBI Taxonomy" id="1037889"/>
    <lineage>
        <taxon>Bacteria</taxon>
        <taxon>Pseudomonadati</taxon>
        <taxon>Pseudomonadota</taxon>
        <taxon>Alphaproteobacteria</taxon>
        <taxon>Rhodobacterales</taxon>
        <taxon>Roseobacteraceae</taxon>
        <taxon>Profundibacterium</taxon>
    </lineage>
</organism>
<comment type="caution">
    <text evidence="1">The sequence shown here is derived from an EMBL/GenBank/DDBJ whole genome shotgun (WGS) entry which is preliminary data.</text>
</comment>
<proteinExistence type="predicted"/>
<dbReference type="Proteomes" id="UP000698242">
    <property type="component" value="Unassembled WGS sequence"/>
</dbReference>
<sequence>MGYLGQMIGAIFLGISTVAAHGHEFWIDPEQFEIEKGGNVVAAIRVGELYKGSSYAFVPARFQLFDLIQGDMRGPVQARIGDRPALNMRINEEGLLTVLYVSTDSTVTYDDPDKFVSFTTHKDAEWVLEEHARRGLPEAGFTEIYSRHAKALIAVGEGAGQDAARGLLTEIVALKNPYLDDLSEGMPVRVFYQGEPRKQAQVEIFARRDGEVLAPVTVRTDEDGRAVIPVTPGTQYLLDSVVLRVPAPDIAKATGAVWESLWASLVFGVPAE</sequence>
<protein>
    <recommendedName>
        <fullName evidence="3">DUF4198 domain-containing protein</fullName>
    </recommendedName>
</protein>
<evidence type="ECO:0000313" key="2">
    <source>
        <dbReference type="Proteomes" id="UP000698242"/>
    </source>
</evidence>
<dbReference type="Pfam" id="PF10670">
    <property type="entry name" value="DUF4198"/>
    <property type="match status" value="1"/>
</dbReference>
<evidence type="ECO:0008006" key="3">
    <source>
        <dbReference type="Google" id="ProtNLM"/>
    </source>
</evidence>
<dbReference type="EMBL" id="APKE01000010">
    <property type="protein sequence ID" value="KAF0676977.1"/>
    <property type="molecule type" value="Genomic_DNA"/>
</dbReference>
<dbReference type="RefSeq" id="WP_236549683.1">
    <property type="nucleotide sequence ID" value="NZ_APKE01000010.1"/>
</dbReference>
<keyword evidence="2" id="KW-1185">Reference proteome</keyword>